<keyword evidence="11" id="KW-0406">Ion transport</keyword>
<dbReference type="GO" id="GO:0042910">
    <property type="term" value="F:xenobiotic transmembrane transporter activity"/>
    <property type="evidence" value="ECO:0007669"/>
    <property type="project" value="InterPro"/>
</dbReference>
<feature type="transmembrane region" description="Helical" evidence="15">
    <location>
        <begin position="359"/>
        <end position="379"/>
    </location>
</feature>
<reference evidence="17" key="1">
    <citation type="submission" date="2017-04" db="EMBL/GenBank/DDBJ databases">
        <authorList>
            <person name="Varghese N."/>
            <person name="Submissions S."/>
        </authorList>
    </citation>
    <scope>NUCLEOTIDE SEQUENCE [LARGE SCALE GENOMIC DNA]</scope>
    <source>
        <strain evidence="17">DSM 20463</strain>
    </source>
</reference>
<evidence type="ECO:0000256" key="6">
    <source>
        <dbReference type="ARBA" id="ARBA00022448"/>
    </source>
</evidence>
<evidence type="ECO:0000256" key="12">
    <source>
        <dbReference type="ARBA" id="ARBA00023136"/>
    </source>
</evidence>
<dbReference type="CDD" id="cd13143">
    <property type="entry name" value="MATE_MepA_like"/>
    <property type="match status" value="1"/>
</dbReference>
<dbReference type="RefSeq" id="WP_159445260.1">
    <property type="nucleotide sequence ID" value="NZ_FWWR01000013.1"/>
</dbReference>
<evidence type="ECO:0000256" key="13">
    <source>
        <dbReference type="ARBA" id="ARBA00023251"/>
    </source>
</evidence>
<evidence type="ECO:0000256" key="9">
    <source>
        <dbReference type="ARBA" id="ARBA00022692"/>
    </source>
</evidence>
<keyword evidence="7" id="KW-0050">Antiport</keyword>
<dbReference type="InterPro" id="IPR048279">
    <property type="entry name" value="MdtK-like"/>
</dbReference>
<evidence type="ECO:0000256" key="1">
    <source>
        <dbReference type="ARBA" id="ARBA00003408"/>
    </source>
</evidence>
<dbReference type="OrthoDB" id="9811110at2"/>
<comment type="similarity">
    <text evidence="3">Belongs to the multi antimicrobial extrusion (MATE) (TC 2.A.66.1) family. MepA subfamily.</text>
</comment>
<dbReference type="GO" id="GO:0046677">
    <property type="term" value="P:response to antibiotic"/>
    <property type="evidence" value="ECO:0007669"/>
    <property type="project" value="UniProtKB-KW"/>
</dbReference>
<evidence type="ECO:0000256" key="3">
    <source>
        <dbReference type="ARBA" id="ARBA00008417"/>
    </source>
</evidence>
<keyword evidence="9 15" id="KW-0812">Transmembrane</keyword>
<evidence type="ECO:0000256" key="5">
    <source>
        <dbReference type="ARBA" id="ARBA00022106"/>
    </source>
</evidence>
<accession>A0A1W1VEI0</accession>
<dbReference type="GO" id="GO:0006811">
    <property type="term" value="P:monoatomic ion transport"/>
    <property type="evidence" value="ECO:0007669"/>
    <property type="project" value="UniProtKB-KW"/>
</dbReference>
<sequence length="453" mass="49794">MSSNYEELLNEPVEKLINKYIFSTITALLITQIYNVVDNYFIGKINTQASAAVGISMSIMVIIQAIGFMFGQGSGNAIALYLGKKDLKKASEIASLGFFGAIFLGLMLTIFGNIFIVPISRALGSTDTVLPYVTSYLRIILIGAFYHCATLVLNIQLRCQGKAFYSMVGLMAGAVLNMALDPILIFKLNLGIKGAALATAISQLISFLIIYNNSKKFDVKISINNLHFNREYANRILKGGIPSLTRQSVNSIGIIALNNAAAHYGDSAIAAMGIVNRIGLLANSVIIGYGHAFQPICGYNYSANRYDRVLKGFWYELRQSTIFLVVVSIIMNLFAPQIIDIFIDDIEVIKIGATTLRYYTIFLTLNAFMILATLMMQTIQMAFQSSVLSMLRMGLILIPIVAILPKFIGILGIQLAQPIVDIISFVCTLVVTKHLIDDLERKKEETLNGSLQV</sequence>
<keyword evidence="6" id="KW-0813">Transport</keyword>
<dbReference type="GO" id="GO:0005886">
    <property type="term" value="C:plasma membrane"/>
    <property type="evidence" value="ECO:0007669"/>
    <property type="project" value="UniProtKB-SubCell"/>
</dbReference>
<keyword evidence="10 15" id="KW-1133">Transmembrane helix</keyword>
<dbReference type="EMBL" id="FWWR01000013">
    <property type="protein sequence ID" value="SMB91837.1"/>
    <property type="molecule type" value="Genomic_DNA"/>
</dbReference>
<evidence type="ECO:0000256" key="2">
    <source>
        <dbReference type="ARBA" id="ARBA00004651"/>
    </source>
</evidence>
<keyword evidence="13" id="KW-0046">Antibiotic resistance</keyword>
<feature type="transmembrane region" description="Helical" evidence="15">
    <location>
        <begin position="192"/>
        <end position="211"/>
    </location>
</feature>
<evidence type="ECO:0000256" key="15">
    <source>
        <dbReference type="SAM" id="Phobius"/>
    </source>
</evidence>
<protein>
    <recommendedName>
        <fullName evidence="5">Multidrug export protein MepA</fullName>
    </recommendedName>
    <alternativeName>
        <fullName evidence="14">Multidrug-efflux transporter</fullName>
    </alternativeName>
    <alternativeName>
        <fullName evidence="4">Probable multidrug resistance protein NorM</fullName>
    </alternativeName>
</protein>
<evidence type="ECO:0000256" key="8">
    <source>
        <dbReference type="ARBA" id="ARBA00022475"/>
    </source>
</evidence>
<evidence type="ECO:0000256" key="14">
    <source>
        <dbReference type="ARBA" id="ARBA00031636"/>
    </source>
</evidence>
<feature type="transmembrane region" description="Helical" evidence="15">
    <location>
        <begin position="391"/>
        <end position="413"/>
    </location>
</feature>
<keyword evidence="8" id="KW-1003">Cell membrane</keyword>
<organism evidence="16 17">
    <name type="scientific">Peptoniphilus asaccharolyticus DSM 20463</name>
    <dbReference type="NCBI Taxonomy" id="573058"/>
    <lineage>
        <taxon>Bacteria</taxon>
        <taxon>Bacillati</taxon>
        <taxon>Bacillota</taxon>
        <taxon>Tissierellia</taxon>
        <taxon>Tissierellales</taxon>
        <taxon>Peptoniphilaceae</taxon>
        <taxon>Peptoniphilus</taxon>
    </lineage>
</organism>
<dbReference type="GO" id="GO:0015297">
    <property type="term" value="F:antiporter activity"/>
    <property type="evidence" value="ECO:0007669"/>
    <property type="project" value="UniProtKB-KW"/>
</dbReference>
<keyword evidence="17" id="KW-1185">Reference proteome</keyword>
<dbReference type="InterPro" id="IPR002528">
    <property type="entry name" value="MATE_fam"/>
</dbReference>
<dbReference type="Pfam" id="PF01554">
    <property type="entry name" value="MatE"/>
    <property type="match status" value="2"/>
</dbReference>
<feature type="transmembrane region" description="Helical" evidence="15">
    <location>
        <begin position="136"/>
        <end position="157"/>
    </location>
</feature>
<gene>
    <name evidence="16" type="ORF">SAMN00017477_1854</name>
</gene>
<evidence type="ECO:0000313" key="17">
    <source>
        <dbReference type="Proteomes" id="UP000192368"/>
    </source>
</evidence>
<feature type="transmembrane region" description="Helical" evidence="15">
    <location>
        <begin position="321"/>
        <end position="339"/>
    </location>
</feature>
<feature type="transmembrane region" description="Helical" evidence="15">
    <location>
        <begin position="20"/>
        <end position="37"/>
    </location>
</feature>
<dbReference type="NCBIfam" id="TIGR00797">
    <property type="entry name" value="matE"/>
    <property type="match status" value="1"/>
</dbReference>
<proteinExistence type="inferred from homology"/>
<feature type="transmembrane region" description="Helical" evidence="15">
    <location>
        <begin position="93"/>
        <end position="116"/>
    </location>
</feature>
<dbReference type="InterPro" id="IPR045070">
    <property type="entry name" value="MATE_MepA-like"/>
</dbReference>
<feature type="transmembrane region" description="Helical" evidence="15">
    <location>
        <begin position="164"/>
        <end position="186"/>
    </location>
</feature>
<evidence type="ECO:0000313" key="16">
    <source>
        <dbReference type="EMBL" id="SMB91837.1"/>
    </source>
</evidence>
<keyword evidence="12 15" id="KW-0472">Membrane</keyword>
<name>A0A1W1VEI0_PEPAS</name>
<evidence type="ECO:0000256" key="10">
    <source>
        <dbReference type="ARBA" id="ARBA00022989"/>
    </source>
</evidence>
<comment type="function">
    <text evidence="1">Multidrug efflux pump.</text>
</comment>
<dbReference type="Proteomes" id="UP000192368">
    <property type="component" value="Unassembled WGS sequence"/>
</dbReference>
<dbReference type="PIRSF" id="PIRSF006603">
    <property type="entry name" value="DinF"/>
    <property type="match status" value="1"/>
</dbReference>
<dbReference type="PANTHER" id="PTHR43298:SF2">
    <property type="entry name" value="FMN_FAD EXPORTER YEEO-RELATED"/>
    <property type="match status" value="1"/>
</dbReference>
<evidence type="ECO:0000256" key="4">
    <source>
        <dbReference type="ARBA" id="ARBA00020268"/>
    </source>
</evidence>
<dbReference type="PANTHER" id="PTHR43298">
    <property type="entry name" value="MULTIDRUG RESISTANCE PROTEIN NORM-RELATED"/>
    <property type="match status" value="1"/>
</dbReference>
<dbReference type="AlphaFoldDB" id="A0A1W1VEI0"/>
<evidence type="ECO:0000256" key="7">
    <source>
        <dbReference type="ARBA" id="ARBA00022449"/>
    </source>
</evidence>
<feature type="transmembrane region" description="Helical" evidence="15">
    <location>
        <begin position="49"/>
        <end position="72"/>
    </location>
</feature>
<evidence type="ECO:0000256" key="11">
    <source>
        <dbReference type="ARBA" id="ARBA00023065"/>
    </source>
</evidence>
<dbReference type="STRING" id="573058.SAMN00017477_1854"/>
<dbReference type="InterPro" id="IPR050222">
    <property type="entry name" value="MATE_MdtK"/>
</dbReference>
<comment type="subcellular location">
    <subcellularLocation>
        <location evidence="2">Cell membrane</location>
        <topology evidence="2">Multi-pass membrane protein</topology>
    </subcellularLocation>
</comment>